<dbReference type="PANTHER" id="PTHR30413">
    <property type="entry name" value="INNER MEMBRANE TRANSPORT PERMEASE"/>
    <property type="match status" value="1"/>
</dbReference>
<dbReference type="AlphaFoldDB" id="A0A8T9SQF6"/>
<dbReference type="KEGG" id="haei:MUN82_13485"/>
<sequence>MSVPKEIIPANYVVADMQSKESWTEVIEPRTSLLDLRLGDVWRYRDLVMMFVRRDFVSTYKQTILGPIWFFIQPLLTTITFIIIFGRVAKLSTDGLPPVIFYLAGVTVWSYFSQTLTATSTVFISNAAIFGKVYFPRLTMPVSIVVSNIVRFLIQFGLFVAIWLYYLLRGESSIHPNWLIALTPVLLLMMGLLSLGLGMIFSSLTTKYRDLSLLLTFGMQLLMYATPVIYPLSSIPEKYKWLILANPMSAVVETFRYAFLGSGSFHWGYLAYSACFTAIALFLGTIIFNKVEKSFTDTV</sequence>
<dbReference type="EMBL" id="CP095053">
    <property type="protein sequence ID" value="UOR03957.1"/>
    <property type="molecule type" value="Genomic_DNA"/>
</dbReference>
<feature type="transmembrane region" description="Helical" evidence="9">
    <location>
        <begin position="142"/>
        <end position="166"/>
    </location>
</feature>
<evidence type="ECO:0000256" key="5">
    <source>
        <dbReference type="ARBA" id="ARBA00022519"/>
    </source>
</evidence>
<evidence type="ECO:0000256" key="6">
    <source>
        <dbReference type="ARBA" id="ARBA00022692"/>
    </source>
</evidence>
<dbReference type="PROSITE" id="PS51012">
    <property type="entry name" value="ABC_TM2"/>
    <property type="match status" value="1"/>
</dbReference>
<protein>
    <recommendedName>
        <fullName evidence="9">Transport permease protein</fullName>
    </recommendedName>
</protein>
<feature type="domain" description="ABC transmembrane type-2" evidence="10">
    <location>
        <begin position="65"/>
        <end position="291"/>
    </location>
</feature>
<evidence type="ECO:0000256" key="3">
    <source>
        <dbReference type="ARBA" id="ARBA00022448"/>
    </source>
</evidence>
<proteinExistence type="inferred from homology"/>
<reference evidence="11 12" key="1">
    <citation type="submission" date="2022-04" db="EMBL/GenBank/DDBJ databases">
        <title>Hymenobacter sp. isolated from the air.</title>
        <authorList>
            <person name="Won M."/>
            <person name="Lee C.-M."/>
            <person name="Woen H.-Y."/>
            <person name="Kwon S.-W."/>
        </authorList>
    </citation>
    <scope>NUCLEOTIDE SEQUENCE [LARGE SCALE GENOMIC DNA]</scope>
    <source>
        <strain evidence="12">5413 J-13</strain>
    </source>
</reference>
<keyword evidence="12" id="KW-1185">Reference proteome</keyword>
<gene>
    <name evidence="11" type="ORF">MUN82_13485</name>
</gene>
<dbReference type="GO" id="GO:0140359">
    <property type="term" value="F:ABC-type transporter activity"/>
    <property type="evidence" value="ECO:0007669"/>
    <property type="project" value="InterPro"/>
</dbReference>
<comment type="subcellular location">
    <subcellularLocation>
        <location evidence="1">Cell inner membrane</location>
        <topology evidence="1">Multi-pass membrane protein</topology>
    </subcellularLocation>
    <subcellularLocation>
        <location evidence="9">Cell membrane</location>
        <topology evidence="9">Multi-pass membrane protein</topology>
    </subcellularLocation>
</comment>
<name>A0A8T9SQF6_9BACT</name>
<organism evidence="11 12">
    <name type="scientific">Hymenobacter aerilatus</name>
    <dbReference type="NCBI Taxonomy" id="2932251"/>
    <lineage>
        <taxon>Bacteria</taxon>
        <taxon>Pseudomonadati</taxon>
        <taxon>Bacteroidota</taxon>
        <taxon>Cytophagia</taxon>
        <taxon>Cytophagales</taxon>
        <taxon>Hymenobacteraceae</taxon>
        <taxon>Hymenobacter</taxon>
    </lineage>
</organism>
<dbReference type="PRINTS" id="PR00164">
    <property type="entry name" value="ABC2TRNSPORT"/>
</dbReference>
<feature type="transmembrane region" description="Helical" evidence="9">
    <location>
        <begin position="213"/>
        <end position="232"/>
    </location>
</feature>
<feature type="transmembrane region" description="Helical" evidence="9">
    <location>
        <begin position="178"/>
        <end position="201"/>
    </location>
</feature>
<keyword evidence="3 9" id="KW-0813">Transport</keyword>
<dbReference type="RefSeq" id="WP_245091209.1">
    <property type="nucleotide sequence ID" value="NZ_CP095053.1"/>
</dbReference>
<evidence type="ECO:0000256" key="1">
    <source>
        <dbReference type="ARBA" id="ARBA00004429"/>
    </source>
</evidence>
<evidence type="ECO:0000256" key="7">
    <source>
        <dbReference type="ARBA" id="ARBA00022989"/>
    </source>
</evidence>
<evidence type="ECO:0000256" key="2">
    <source>
        <dbReference type="ARBA" id="ARBA00007783"/>
    </source>
</evidence>
<evidence type="ECO:0000313" key="11">
    <source>
        <dbReference type="EMBL" id="UOR03957.1"/>
    </source>
</evidence>
<keyword evidence="7 9" id="KW-1133">Transmembrane helix</keyword>
<keyword evidence="4 9" id="KW-1003">Cell membrane</keyword>
<comment type="similarity">
    <text evidence="2 9">Belongs to the ABC-2 integral membrane protein family.</text>
</comment>
<dbReference type="InterPro" id="IPR013525">
    <property type="entry name" value="ABC2_TM"/>
</dbReference>
<evidence type="ECO:0000256" key="4">
    <source>
        <dbReference type="ARBA" id="ARBA00022475"/>
    </source>
</evidence>
<feature type="transmembrane region" description="Helical" evidence="9">
    <location>
        <begin position="95"/>
        <end position="112"/>
    </location>
</feature>
<dbReference type="InterPro" id="IPR000412">
    <property type="entry name" value="ABC_2_transport"/>
</dbReference>
<evidence type="ECO:0000256" key="9">
    <source>
        <dbReference type="RuleBase" id="RU361157"/>
    </source>
</evidence>
<dbReference type="PANTHER" id="PTHR30413:SF8">
    <property type="entry name" value="TRANSPORT PERMEASE PROTEIN"/>
    <property type="match status" value="1"/>
</dbReference>
<dbReference type="GO" id="GO:0015920">
    <property type="term" value="P:lipopolysaccharide transport"/>
    <property type="evidence" value="ECO:0007669"/>
    <property type="project" value="TreeGrafter"/>
</dbReference>
<evidence type="ECO:0000313" key="12">
    <source>
        <dbReference type="Proteomes" id="UP000829925"/>
    </source>
</evidence>
<dbReference type="Proteomes" id="UP000829925">
    <property type="component" value="Chromosome"/>
</dbReference>
<dbReference type="InterPro" id="IPR047817">
    <property type="entry name" value="ABC2_TM_bact-type"/>
</dbReference>
<evidence type="ECO:0000256" key="8">
    <source>
        <dbReference type="ARBA" id="ARBA00023136"/>
    </source>
</evidence>
<accession>A0A8T9SQF6</accession>
<dbReference type="Pfam" id="PF01061">
    <property type="entry name" value="ABC2_membrane"/>
    <property type="match status" value="1"/>
</dbReference>
<evidence type="ECO:0000259" key="10">
    <source>
        <dbReference type="PROSITE" id="PS51012"/>
    </source>
</evidence>
<keyword evidence="8 9" id="KW-0472">Membrane</keyword>
<feature type="transmembrane region" description="Helical" evidence="9">
    <location>
        <begin position="269"/>
        <end position="288"/>
    </location>
</feature>
<dbReference type="GO" id="GO:0043190">
    <property type="term" value="C:ATP-binding cassette (ABC) transporter complex"/>
    <property type="evidence" value="ECO:0007669"/>
    <property type="project" value="InterPro"/>
</dbReference>
<keyword evidence="6 9" id="KW-0812">Transmembrane</keyword>
<feature type="transmembrane region" description="Helical" evidence="9">
    <location>
        <begin position="68"/>
        <end position="88"/>
    </location>
</feature>
<keyword evidence="5" id="KW-0997">Cell inner membrane</keyword>